<dbReference type="GO" id="GO:0005634">
    <property type="term" value="C:nucleus"/>
    <property type="evidence" value="ECO:0007669"/>
    <property type="project" value="InterPro"/>
</dbReference>
<dbReference type="InParanoid" id="A0A1Y2G525"/>
<dbReference type="InterPro" id="IPR053729">
    <property type="entry name" value="MAD2L1BP_domain_sf"/>
</dbReference>
<dbReference type="PANTHER" id="PTHR15681">
    <property type="entry name" value="MAD2L1-BINDING PROTEIN"/>
    <property type="match status" value="1"/>
</dbReference>
<feature type="compositionally biased region" description="Basic residues" evidence="1">
    <location>
        <begin position="406"/>
        <end position="416"/>
    </location>
</feature>
<keyword evidence="3" id="KW-1185">Reference proteome</keyword>
<feature type="region of interest" description="Disordered" evidence="1">
    <location>
        <begin position="320"/>
        <end position="349"/>
    </location>
</feature>
<feature type="compositionally biased region" description="Polar residues" evidence="1">
    <location>
        <begin position="390"/>
        <end position="399"/>
    </location>
</feature>
<feature type="region of interest" description="Disordered" evidence="1">
    <location>
        <begin position="266"/>
        <end position="303"/>
    </location>
</feature>
<reference evidence="2 3" key="1">
    <citation type="submission" date="2016-07" db="EMBL/GenBank/DDBJ databases">
        <title>Pervasive Adenine N6-methylation of Active Genes in Fungi.</title>
        <authorList>
            <consortium name="DOE Joint Genome Institute"/>
            <person name="Mondo S.J."/>
            <person name="Dannebaum R.O."/>
            <person name="Kuo R.C."/>
            <person name="Labutti K."/>
            <person name="Haridas S."/>
            <person name="Kuo A."/>
            <person name="Salamov A."/>
            <person name="Ahrendt S.R."/>
            <person name="Lipzen A."/>
            <person name="Sullivan W."/>
            <person name="Andreopoulos W.B."/>
            <person name="Clum A."/>
            <person name="Lindquist E."/>
            <person name="Daum C."/>
            <person name="Ramamoorthy G.K."/>
            <person name="Gryganskyi A."/>
            <person name="Culley D."/>
            <person name="Magnuson J.K."/>
            <person name="James T.Y."/>
            <person name="O'Malley M.A."/>
            <person name="Stajich J.E."/>
            <person name="Spatafora J.W."/>
            <person name="Visel A."/>
            <person name="Grigoriev I.V."/>
        </authorList>
    </citation>
    <scope>NUCLEOTIDE SEQUENCE [LARGE SCALE GENOMIC DNA]</scope>
    <source>
        <strain evidence="2 3">NRRL 3116</strain>
    </source>
</reference>
<feature type="compositionally biased region" description="Basic and acidic residues" evidence="1">
    <location>
        <begin position="266"/>
        <end position="276"/>
    </location>
</feature>
<gene>
    <name evidence="2" type="ORF">BCR41DRAFT_390920</name>
</gene>
<feature type="region of interest" description="Disordered" evidence="1">
    <location>
        <begin position="390"/>
        <end position="416"/>
    </location>
</feature>
<organism evidence="2 3">
    <name type="scientific">Lobosporangium transversale</name>
    <dbReference type="NCBI Taxonomy" id="64571"/>
    <lineage>
        <taxon>Eukaryota</taxon>
        <taxon>Fungi</taxon>
        <taxon>Fungi incertae sedis</taxon>
        <taxon>Mucoromycota</taxon>
        <taxon>Mortierellomycotina</taxon>
        <taxon>Mortierellomycetes</taxon>
        <taxon>Mortierellales</taxon>
        <taxon>Mortierellaceae</taxon>
        <taxon>Lobosporangium</taxon>
    </lineage>
</organism>
<dbReference type="GO" id="GO:0007096">
    <property type="term" value="P:regulation of exit from mitosis"/>
    <property type="evidence" value="ECO:0007669"/>
    <property type="project" value="InterPro"/>
</dbReference>
<dbReference type="OrthoDB" id="2431911at2759"/>
<dbReference type="AlphaFoldDB" id="A0A1Y2G525"/>
<feature type="compositionally biased region" description="Polar residues" evidence="1">
    <location>
        <begin position="326"/>
        <end position="349"/>
    </location>
</feature>
<proteinExistence type="predicted"/>
<dbReference type="InterPro" id="IPR009511">
    <property type="entry name" value="MAD1/Cdc20-bound-Mad2-bd"/>
</dbReference>
<evidence type="ECO:0000256" key="1">
    <source>
        <dbReference type="SAM" id="MobiDB-lite"/>
    </source>
</evidence>
<dbReference type="Proteomes" id="UP000193648">
    <property type="component" value="Unassembled WGS sequence"/>
</dbReference>
<dbReference type="PANTHER" id="PTHR15681:SF1">
    <property type="entry name" value="MAD2L1-BINDING PROTEIN"/>
    <property type="match status" value="1"/>
</dbReference>
<accession>A0A1Y2G525</accession>
<feature type="compositionally biased region" description="Low complexity" evidence="1">
    <location>
        <begin position="74"/>
        <end position="90"/>
    </location>
</feature>
<feature type="region of interest" description="Disordered" evidence="1">
    <location>
        <begin position="74"/>
        <end position="96"/>
    </location>
</feature>
<evidence type="ECO:0000313" key="3">
    <source>
        <dbReference type="Proteomes" id="UP000193648"/>
    </source>
</evidence>
<dbReference type="RefSeq" id="XP_021875200.1">
    <property type="nucleotide sequence ID" value="XM_022028303.1"/>
</dbReference>
<evidence type="ECO:0000313" key="2">
    <source>
        <dbReference type="EMBL" id="ORY93705.1"/>
    </source>
</evidence>
<dbReference type="EMBL" id="MCFF01000092">
    <property type="protein sequence ID" value="ORY93705.1"/>
    <property type="molecule type" value="Genomic_DNA"/>
</dbReference>
<protein>
    <submittedName>
        <fullName evidence="2">Uncharacterized protein</fullName>
    </submittedName>
</protein>
<sequence length="456" mass="51381">MPTLIDMSQAQVPNMSMLVDMGLSRPIPVKAALRMIRAAIKTLLYMRGQMSSPWEQLEQLLKLEIARQAQEQGQEQKQGLVHGQEQGQGQRQEHYRHQPPIQSLQEFLETAESMFVDLEGSIYAQLFSRLQQQQKQSSLHYIQPQTSFPNANSGSINAQQTTTSVPLTMAQARSPPGNSNDLYISLAVVFGNTLTVPKEQYMIRIGPLEPQQALLLSTPPITVYDPIATTTTTTNNFVHNLHNNDRIPLSNLSDYHRIYHGYSNMHLDDKGHEYHPRYHQHRHRQQQQEQEQKQKQKQTREEKAWERKLLHQIIGMTSVVADTDSKTGNELSNGGSRGYQEQPNQLSPSLPSRAKVHLLLKAPSALTFQGLFPKQMIVLPEDFSVSEAQRASKSTSSLVADNRSRNSNRKKRWPVHHLHIFGPSTSASESGGSASAELPEIWYEVGSGIPPLSPLL</sequence>
<dbReference type="GeneID" id="33570146"/>
<name>A0A1Y2G525_9FUNG</name>
<feature type="compositionally biased region" description="Basic and acidic residues" evidence="1">
    <location>
        <begin position="290"/>
        <end position="303"/>
    </location>
</feature>
<comment type="caution">
    <text evidence="2">The sequence shown here is derived from an EMBL/GenBank/DDBJ whole genome shotgun (WGS) entry which is preliminary data.</text>
</comment>
<dbReference type="Gene3D" id="3.30.900.20">
    <property type="match status" value="1"/>
</dbReference>